<feature type="domain" description="C2H2-type" evidence="13">
    <location>
        <begin position="1407"/>
        <end position="1434"/>
    </location>
</feature>
<dbReference type="GeneID" id="104962025"/>
<proteinExistence type="predicted"/>
<feature type="region of interest" description="Disordered" evidence="12">
    <location>
        <begin position="1131"/>
        <end position="1174"/>
    </location>
</feature>
<evidence type="ECO:0000256" key="2">
    <source>
        <dbReference type="ARBA" id="ARBA00004123"/>
    </source>
</evidence>
<evidence type="ECO:0000256" key="12">
    <source>
        <dbReference type="SAM" id="MobiDB-lite"/>
    </source>
</evidence>
<feature type="domain" description="C2H2-type" evidence="13">
    <location>
        <begin position="1435"/>
        <end position="1462"/>
    </location>
</feature>
<feature type="domain" description="C2H2-type" evidence="13">
    <location>
        <begin position="1110"/>
        <end position="1137"/>
    </location>
</feature>
<dbReference type="FunFam" id="3.30.160.60:FF:000065">
    <property type="entry name" value="B-cell CLL/lymphoma 6, member B"/>
    <property type="match status" value="1"/>
</dbReference>
<keyword evidence="14" id="KW-1185">Reference proteome</keyword>
<name>A0A6I9PND1_9TELE</name>
<feature type="domain" description="C2H2-type" evidence="13">
    <location>
        <begin position="339"/>
        <end position="366"/>
    </location>
</feature>
<feature type="domain" description="C2H2-type" evidence="13">
    <location>
        <begin position="590"/>
        <end position="617"/>
    </location>
</feature>
<gene>
    <name evidence="15" type="primary">LOC104962025</name>
</gene>
<evidence type="ECO:0000256" key="4">
    <source>
        <dbReference type="ARBA" id="ARBA00022737"/>
    </source>
</evidence>
<dbReference type="GO" id="GO:0000978">
    <property type="term" value="F:RNA polymerase II cis-regulatory region sequence-specific DNA binding"/>
    <property type="evidence" value="ECO:0007669"/>
    <property type="project" value="TreeGrafter"/>
</dbReference>
<feature type="domain" description="C2H2-type" evidence="13">
    <location>
        <begin position="1323"/>
        <end position="1350"/>
    </location>
</feature>
<feature type="domain" description="C2H2-type" evidence="13">
    <location>
        <begin position="1055"/>
        <end position="1082"/>
    </location>
</feature>
<evidence type="ECO:0000256" key="5">
    <source>
        <dbReference type="ARBA" id="ARBA00022771"/>
    </source>
</evidence>
<keyword evidence="5 11" id="KW-0863">Zinc-finger</keyword>
<dbReference type="FunFam" id="3.30.160.60:FF:000145">
    <property type="entry name" value="Zinc finger protein 574"/>
    <property type="match status" value="2"/>
</dbReference>
<dbReference type="FunFam" id="3.30.160.60:FF:002493">
    <property type="entry name" value="Zinc finger protein"/>
    <property type="match status" value="1"/>
</dbReference>
<keyword evidence="4" id="KW-0677">Repeat</keyword>
<evidence type="ECO:0000256" key="7">
    <source>
        <dbReference type="ARBA" id="ARBA00023015"/>
    </source>
</evidence>
<dbReference type="Proteomes" id="UP000504611">
    <property type="component" value="Unplaced"/>
</dbReference>
<dbReference type="FunFam" id="3.30.160.60:FF:000446">
    <property type="entry name" value="Zinc finger protein"/>
    <property type="match status" value="1"/>
</dbReference>
<keyword evidence="3" id="KW-0479">Metal-binding</keyword>
<dbReference type="InterPro" id="IPR029400">
    <property type="entry name" value="TINF2_N"/>
</dbReference>
<dbReference type="SMART" id="SM00355">
    <property type="entry name" value="ZnF_C2H2"/>
    <property type="match status" value="28"/>
</dbReference>
<dbReference type="PANTHER" id="PTHR24390:SF227">
    <property type="entry name" value="KRUEPPEL HOMOLOG 1-RELATED"/>
    <property type="match status" value="1"/>
</dbReference>
<feature type="domain" description="C2H2-type" evidence="13">
    <location>
        <begin position="506"/>
        <end position="533"/>
    </location>
</feature>
<evidence type="ECO:0000313" key="15">
    <source>
        <dbReference type="RefSeq" id="XP_010788713.1"/>
    </source>
</evidence>
<dbReference type="RefSeq" id="XP_010788713.1">
    <property type="nucleotide sequence ID" value="XM_010790411.1"/>
</dbReference>
<feature type="compositionally biased region" description="Polar residues" evidence="12">
    <location>
        <begin position="942"/>
        <end position="951"/>
    </location>
</feature>
<dbReference type="Gene3D" id="3.30.160.60">
    <property type="entry name" value="Classic Zinc Finger"/>
    <property type="match status" value="23"/>
</dbReference>
<feature type="domain" description="C2H2-type" evidence="13">
    <location>
        <begin position="972"/>
        <end position="999"/>
    </location>
</feature>
<feature type="domain" description="C2H2-type" evidence="13">
    <location>
        <begin position="422"/>
        <end position="445"/>
    </location>
</feature>
<dbReference type="GO" id="GO:0006357">
    <property type="term" value="P:regulation of transcription by RNA polymerase II"/>
    <property type="evidence" value="ECO:0007669"/>
    <property type="project" value="TreeGrafter"/>
</dbReference>
<feature type="compositionally biased region" description="Low complexity" evidence="12">
    <location>
        <begin position="1155"/>
        <end position="1172"/>
    </location>
</feature>
<evidence type="ECO:0000256" key="1">
    <source>
        <dbReference type="ARBA" id="ARBA00003767"/>
    </source>
</evidence>
<protein>
    <recommendedName>
        <fullName evidence="13">C2H2-type domain-containing protein</fullName>
    </recommendedName>
</protein>
<keyword evidence="10" id="KW-0539">Nucleus</keyword>
<evidence type="ECO:0000256" key="3">
    <source>
        <dbReference type="ARBA" id="ARBA00022723"/>
    </source>
</evidence>
<dbReference type="GO" id="GO:0008270">
    <property type="term" value="F:zinc ion binding"/>
    <property type="evidence" value="ECO:0007669"/>
    <property type="project" value="UniProtKB-KW"/>
</dbReference>
<dbReference type="FunFam" id="3.30.160.60:FF:002343">
    <property type="entry name" value="Zinc finger protein 33A"/>
    <property type="match status" value="5"/>
</dbReference>
<dbReference type="KEGG" id="ncc:104962025"/>
<dbReference type="GO" id="GO:0005694">
    <property type="term" value="C:chromosome"/>
    <property type="evidence" value="ECO:0007669"/>
    <property type="project" value="UniProtKB-ARBA"/>
</dbReference>
<dbReference type="SUPFAM" id="SSF57667">
    <property type="entry name" value="beta-beta-alpha zinc fingers"/>
    <property type="match status" value="15"/>
</dbReference>
<dbReference type="PROSITE" id="PS00028">
    <property type="entry name" value="ZINC_FINGER_C2H2_1"/>
    <property type="match status" value="22"/>
</dbReference>
<dbReference type="GO" id="GO:0045893">
    <property type="term" value="P:positive regulation of DNA-templated transcription"/>
    <property type="evidence" value="ECO:0007669"/>
    <property type="project" value="UniProtKB-ARBA"/>
</dbReference>
<reference evidence="15" key="1">
    <citation type="submission" date="2025-08" db="UniProtKB">
        <authorList>
            <consortium name="RefSeq"/>
        </authorList>
    </citation>
    <scope>IDENTIFICATION</scope>
    <source>
        <tissue evidence="15">Muscle</tissue>
    </source>
</reference>
<feature type="domain" description="C2H2-type" evidence="13">
    <location>
        <begin position="1351"/>
        <end position="1378"/>
    </location>
</feature>
<keyword evidence="8" id="KW-0238">DNA-binding</keyword>
<dbReference type="CDD" id="cd11657">
    <property type="entry name" value="TIN2_N"/>
    <property type="match status" value="2"/>
</dbReference>
<dbReference type="FunFam" id="3.30.160.60:FF:001270">
    <property type="entry name" value="zinc finger protein 583 isoform X1"/>
    <property type="match status" value="1"/>
</dbReference>
<dbReference type="PROSITE" id="PS50157">
    <property type="entry name" value="ZINC_FINGER_C2H2_2"/>
    <property type="match status" value="26"/>
</dbReference>
<organism evidence="14 15">
    <name type="scientific">Notothenia coriiceps</name>
    <name type="common">black rockcod</name>
    <dbReference type="NCBI Taxonomy" id="8208"/>
    <lineage>
        <taxon>Eukaryota</taxon>
        <taxon>Metazoa</taxon>
        <taxon>Chordata</taxon>
        <taxon>Craniata</taxon>
        <taxon>Vertebrata</taxon>
        <taxon>Euteleostomi</taxon>
        <taxon>Actinopterygii</taxon>
        <taxon>Neopterygii</taxon>
        <taxon>Teleostei</taxon>
        <taxon>Neoteleostei</taxon>
        <taxon>Acanthomorphata</taxon>
        <taxon>Eupercaria</taxon>
        <taxon>Perciformes</taxon>
        <taxon>Notothenioidei</taxon>
        <taxon>Nototheniidae</taxon>
        <taxon>Notothenia</taxon>
    </lineage>
</organism>
<evidence type="ECO:0000256" key="8">
    <source>
        <dbReference type="ARBA" id="ARBA00023125"/>
    </source>
</evidence>
<dbReference type="FunFam" id="3.30.160.60:FF:000052">
    <property type="entry name" value="zinc finger protein 546 isoform X1"/>
    <property type="match status" value="1"/>
</dbReference>
<feature type="domain" description="C2H2-type" evidence="13">
    <location>
        <begin position="1000"/>
        <end position="1019"/>
    </location>
</feature>
<dbReference type="GO" id="GO:0005634">
    <property type="term" value="C:nucleus"/>
    <property type="evidence" value="ECO:0007669"/>
    <property type="project" value="UniProtKB-SubCell"/>
</dbReference>
<feature type="domain" description="C2H2-type" evidence="13">
    <location>
        <begin position="646"/>
        <end position="669"/>
    </location>
</feature>
<dbReference type="InterPro" id="IPR036236">
    <property type="entry name" value="Znf_C2H2_sf"/>
</dbReference>
<feature type="region of interest" description="Disordered" evidence="12">
    <location>
        <begin position="307"/>
        <end position="331"/>
    </location>
</feature>
<comment type="subcellular location">
    <subcellularLocation>
        <location evidence="2">Nucleus</location>
    </subcellularLocation>
</comment>
<evidence type="ECO:0000256" key="9">
    <source>
        <dbReference type="ARBA" id="ARBA00023163"/>
    </source>
</evidence>
<feature type="domain" description="C2H2-type" evidence="13">
    <location>
        <begin position="562"/>
        <end position="589"/>
    </location>
</feature>
<dbReference type="Pfam" id="PF14973">
    <property type="entry name" value="TINF2_N"/>
    <property type="match status" value="2"/>
</dbReference>
<evidence type="ECO:0000256" key="11">
    <source>
        <dbReference type="PROSITE-ProRule" id="PRU00042"/>
    </source>
</evidence>
<dbReference type="FunFam" id="3.30.160.60:FF:001450">
    <property type="entry name" value="zinc finger protein 774"/>
    <property type="match status" value="1"/>
</dbReference>
<feature type="domain" description="C2H2-type" evidence="13">
    <location>
        <begin position="1491"/>
        <end position="1517"/>
    </location>
</feature>
<dbReference type="PANTHER" id="PTHR24390">
    <property type="entry name" value="ZINC FINGER PROTEIN"/>
    <property type="match status" value="1"/>
</dbReference>
<dbReference type="FunFam" id="3.30.160.60:FF:001732">
    <property type="entry name" value="Zgc:162936"/>
    <property type="match status" value="1"/>
</dbReference>
<accession>A0A6I9PND1</accession>
<feature type="domain" description="C2H2-type" evidence="13">
    <location>
        <begin position="1379"/>
        <end position="1406"/>
    </location>
</feature>
<feature type="domain" description="C2H2-type" evidence="13">
    <location>
        <begin position="1296"/>
        <end position="1324"/>
    </location>
</feature>
<dbReference type="InterPro" id="IPR013087">
    <property type="entry name" value="Znf_C2H2_type"/>
</dbReference>
<feature type="domain" description="C2H2-type" evidence="13">
    <location>
        <begin position="534"/>
        <end position="561"/>
    </location>
</feature>
<dbReference type="GO" id="GO:0003700">
    <property type="term" value="F:DNA-binding transcription factor activity"/>
    <property type="evidence" value="ECO:0007669"/>
    <property type="project" value="TreeGrafter"/>
</dbReference>
<feature type="domain" description="C2H2-type" evidence="13">
    <location>
        <begin position="1180"/>
        <end position="1207"/>
    </location>
</feature>
<feature type="region of interest" description="Disordered" evidence="12">
    <location>
        <begin position="942"/>
        <end position="969"/>
    </location>
</feature>
<keyword evidence="7" id="KW-0805">Transcription regulation</keyword>
<feature type="domain" description="C2H2-type" evidence="13">
    <location>
        <begin position="478"/>
        <end position="505"/>
    </location>
</feature>
<dbReference type="FunFam" id="3.30.160.60:FF:001009">
    <property type="entry name" value="Zinc finger protein 26"/>
    <property type="match status" value="1"/>
</dbReference>
<feature type="domain" description="C2H2-type" evidence="13">
    <location>
        <begin position="1463"/>
        <end position="1490"/>
    </location>
</feature>
<keyword evidence="9" id="KW-0804">Transcription</keyword>
<evidence type="ECO:0000256" key="6">
    <source>
        <dbReference type="ARBA" id="ARBA00022833"/>
    </source>
</evidence>
<evidence type="ECO:0000313" key="14">
    <source>
        <dbReference type="Proteomes" id="UP000504611"/>
    </source>
</evidence>
<feature type="domain" description="C2H2-type" evidence="13">
    <location>
        <begin position="1263"/>
        <end position="1286"/>
    </location>
</feature>
<feature type="domain" description="C2H2-type" evidence="13">
    <location>
        <begin position="1083"/>
        <end position="1111"/>
    </location>
</feature>
<feature type="domain" description="C2H2-type" evidence="13">
    <location>
        <begin position="367"/>
        <end position="394"/>
    </location>
</feature>
<feature type="compositionally biased region" description="Low complexity" evidence="12">
    <location>
        <begin position="315"/>
        <end position="331"/>
    </location>
</feature>
<dbReference type="FunFam" id="3.30.160.60:FF:000340">
    <property type="entry name" value="zinc finger protein 473 isoform X1"/>
    <property type="match status" value="1"/>
</dbReference>
<feature type="domain" description="C2H2-type" evidence="13">
    <location>
        <begin position="1208"/>
        <end position="1241"/>
    </location>
</feature>
<sequence>MEGPLPLSSLRLLVPPLRMMTAVMWKVVRLRDIMHYGKVEEFVSLVTEAIPDISTERQMRLLTLGLRSKMMLQILSSEKPEDFTDVKTRLDSLMPSTSKLMHPGNEAMESNFVKFIQRLVDDPKGREHFLKNVFPVEYGSDFDTALETVFCEFFTRLDKLLLIPDFKQTAMLIGDTPSALEQSMQCVSKADDLKVLLRSKAHLSQMYTMDTSVPSSSEQLLFSSLSFPPSLPETNAQDIESNTQIFLEQEESEAISLQDALNMEIQDVIWPSEDAVVILESSNGGETTGEKCSDSVPDALTLEECDNEASGSFHSPSTSANSPASSSSMIAPPRQRVAHKCSHCGKCFIYRYKLQEHQRLHTGENPYKCSQCGKSFRRSCDMSSHRRTQCTQAAYICLKCGDSFQSLKDKLRHRCGRIVQWFDCSQCGKSFKKMHLLNKHERTHTKICNFTCKPSGQEYPSMSEMRRNQKSHPPKISKQCKRCGEMFSSVARLTKHELRHKKQDQKICEECGKAFKSKYEVSLHMRCHTGERPFQCTYCGKGFSRSGNLKIHLRIHTGEKPYLCSDCGKGCMSAGDLQIHRRIHTGERPYKCTDCGKGFTTASNLTVHMRGHTGERPYICSICGQGCITGTVLKIHTLKHTGFKPYPCHICAKAYTNLTHLKRHLKKTHNVVQNQTAHSEPMKEFSVPLSSLALLVPPLRLMSAVMWEVVRQRNIKHYGKLEEFVTMVTDAVPELMSKREGRLLSLGLRARTTLELLRSEHPEDLKAVESHLNRIRTSCIEETNDPVIEAPEANFMKLVQGLIEDTDGREHFLKNVFPVEYGPDFDTALETLVCEFFTRLEELLPIPDFKQTASWISGAPSVLEEYMQCVSNGDDIKFLLQSKQCHGKLSKSTIAPFTPDDLLIPSLSLPPSLEVAISSHPSGCDDENNDVPQIVMFDEELSTNPSTSTDFPESPKRTDMLPSPRRRQPGLHKCPECNKCFKHHSVLTEHQRVHSGLQPYNCSECGRAFRTATLLAGHRLRKCKNAAYLCIKCGNSFPTSLDKFRHHCPKRGRSYDCGHCGKSFQKSSSLKEHLLTHVQSRLFKCSHCGVGFSGIGDLKYHQQVDHDKPYQCKQCGKSFISSKCLTKHQQRHEEGGEMESVKLMSGGKHRKSGSAHRTSSSSMSSRKSSKAAYPRGRVTHNCPLCGRSFKYRFEFLEHQRFHTAVKPYRCSQCGKAFRTEAHLSRHRKRKCKNASHICTKCGCQFRSLHERVRHQCVQLLTKYECSHCGKTFKMAHLLRNHQMSEHQLPYSANHRFRCRYCDETFPGISELKYHQRVDHEKPYQCQECGKCFLSEKCLANHELRHNDDRPESCLVCGRGFRNRYDLKQHMRTHTGERPYQCTHCSQCFSTAGGLRSHTRVHTGEKPHVCPDCGKAFSQMGAMRTHRLTHTGERPFKCTVCGKGFTMAHKVTVHMRVHTGERPYVCTQCGKAFSDGSVLKQHMLNHSGVRPYHCQICPKTYTCLNHLRRHLKSHSNMN</sequence>
<feature type="domain" description="C2H2-type" evidence="13">
    <location>
        <begin position="618"/>
        <end position="645"/>
    </location>
</feature>
<comment type="function">
    <text evidence="1">May be involved in transcriptional regulation.</text>
</comment>
<dbReference type="Pfam" id="PF00096">
    <property type="entry name" value="zf-C2H2"/>
    <property type="match status" value="18"/>
</dbReference>
<keyword evidence="6" id="KW-0862">Zinc</keyword>
<dbReference type="FunFam" id="3.30.160.60:FF:000097">
    <property type="entry name" value="Zinc finger protein"/>
    <property type="match status" value="1"/>
</dbReference>
<evidence type="ECO:0000259" key="13">
    <source>
        <dbReference type="PROSITE" id="PS50157"/>
    </source>
</evidence>
<evidence type="ECO:0000256" key="10">
    <source>
        <dbReference type="ARBA" id="ARBA00023242"/>
    </source>
</evidence>
<dbReference type="OrthoDB" id="9948370at2759"/>